<protein>
    <recommendedName>
        <fullName evidence="5">Sorting nexin-17</fullName>
    </recommendedName>
</protein>
<dbReference type="Pfam" id="PF21271">
    <property type="entry name" value="SNX17-31_F2_FERM"/>
    <property type="match status" value="1"/>
</dbReference>
<name>A0AAV6YCV8_ENGPU</name>
<evidence type="ECO:0000313" key="3">
    <source>
        <dbReference type="EMBL" id="KAG8535162.1"/>
    </source>
</evidence>
<feature type="domain" description="Sorting nexin-17/31 FERM" evidence="1">
    <location>
        <begin position="49"/>
        <end position="160"/>
    </location>
</feature>
<dbReference type="PANTHER" id="PTHR12431:SF16">
    <property type="entry name" value="SORTING NEXIN-17"/>
    <property type="match status" value="1"/>
</dbReference>
<dbReference type="Pfam" id="PF18116">
    <property type="entry name" value="SNX17_FERM_C"/>
    <property type="match status" value="1"/>
</dbReference>
<gene>
    <name evidence="3" type="ORF">GDO81_029280</name>
</gene>
<evidence type="ECO:0000259" key="2">
    <source>
        <dbReference type="Pfam" id="PF21271"/>
    </source>
</evidence>
<dbReference type="CDD" id="cd13337">
    <property type="entry name" value="FERM-like_C_SNX17"/>
    <property type="match status" value="1"/>
</dbReference>
<dbReference type="Gene3D" id="2.30.29.30">
    <property type="entry name" value="Pleckstrin-homology domain (PH domain)/Phosphotyrosine-binding domain (PTB)"/>
    <property type="match status" value="1"/>
</dbReference>
<comment type="caution">
    <text evidence="3">The sequence shown here is derived from an EMBL/GenBank/DDBJ whole genome shotgun (WGS) entry which is preliminary data.</text>
</comment>
<dbReference type="Gene3D" id="1.20.80.60">
    <property type="match status" value="1"/>
</dbReference>
<dbReference type="GO" id="GO:0035091">
    <property type="term" value="F:phosphatidylinositol binding"/>
    <property type="evidence" value="ECO:0007669"/>
    <property type="project" value="TreeGrafter"/>
</dbReference>
<dbReference type="FunFam" id="2.30.29.30:FF:000145">
    <property type="entry name" value="Sorting nexin-17 isoform1"/>
    <property type="match status" value="1"/>
</dbReference>
<evidence type="ECO:0000259" key="1">
    <source>
        <dbReference type="Pfam" id="PF18116"/>
    </source>
</evidence>
<dbReference type="EMBL" id="WNYA01076474">
    <property type="protein sequence ID" value="KAG8535162.1"/>
    <property type="molecule type" value="Genomic_DNA"/>
</dbReference>
<proteinExistence type="predicted"/>
<dbReference type="InterPro" id="IPR048767">
    <property type="entry name" value="SNX17-31_FERM_F2"/>
</dbReference>
<dbReference type="AlphaFoldDB" id="A0AAV6YCV8"/>
<reference evidence="3" key="1">
    <citation type="thesis" date="2020" institute="ProQuest LLC" country="789 East Eisenhower Parkway, Ann Arbor, MI, USA">
        <title>Comparative Genomics and Chromosome Evolution.</title>
        <authorList>
            <person name="Mudd A.B."/>
        </authorList>
    </citation>
    <scope>NUCLEOTIDE SEQUENCE</scope>
    <source>
        <strain evidence="3">237g6f4</strain>
        <tissue evidence="3">Blood</tissue>
    </source>
</reference>
<feature type="domain" description="Sortin nexin 17/31 FERM" evidence="2">
    <location>
        <begin position="5"/>
        <end position="46"/>
    </location>
</feature>
<dbReference type="InterPro" id="IPR040842">
    <property type="entry name" value="SNX17/31_FERM"/>
</dbReference>
<dbReference type="InterPro" id="IPR037836">
    <property type="entry name" value="SNX17_FERM-like_dom"/>
</dbReference>
<dbReference type="GO" id="GO:0005769">
    <property type="term" value="C:early endosome"/>
    <property type="evidence" value="ECO:0007669"/>
    <property type="project" value="TreeGrafter"/>
</dbReference>
<accession>A0AAV6YCV8</accession>
<dbReference type="GO" id="GO:0032456">
    <property type="term" value="P:endocytic recycling"/>
    <property type="evidence" value="ECO:0007669"/>
    <property type="project" value="TreeGrafter"/>
</dbReference>
<organism evidence="3 4">
    <name type="scientific">Engystomops pustulosus</name>
    <name type="common">Tungara frog</name>
    <name type="synonym">Physalaemus pustulosus</name>
    <dbReference type="NCBI Taxonomy" id="76066"/>
    <lineage>
        <taxon>Eukaryota</taxon>
        <taxon>Metazoa</taxon>
        <taxon>Chordata</taxon>
        <taxon>Craniata</taxon>
        <taxon>Vertebrata</taxon>
        <taxon>Euteleostomi</taxon>
        <taxon>Amphibia</taxon>
        <taxon>Batrachia</taxon>
        <taxon>Anura</taxon>
        <taxon>Neobatrachia</taxon>
        <taxon>Hyloidea</taxon>
        <taxon>Leptodactylidae</taxon>
        <taxon>Leiuperinae</taxon>
        <taxon>Engystomops</taxon>
    </lineage>
</organism>
<sequence>MRSLLQAVSDIERGWVQVNKEQLRQLKSLQEKVSKKEFIQLAQTLKYYGYLKFEPCITDFPEKGCQVIVSAGNNELNFQVKLPSEQMKEGSFKVTRMRCWRVTSSVPFSNGSGSPNKSEARLELAFEYLMSKDRLQWITISSPQAIMMSICLQSMVDELMVKKSGGSIKKVRDGRARGST</sequence>
<keyword evidence="4" id="KW-1185">Reference proteome</keyword>
<dbReference type="PANTHER" id="PTHR12431">
    <property type="entry name" value="SORTING NEXIN 17 AND 27"/>
    <property type="match status" value="1"/>
</dbReference>
<dbReference type="GO" id="GO:0006886">
    <property type="term" value="P:intracellular protein transport"/>
    <property type="evidence" value="ECO:0007669"/>
    <property type="project" value="TreeGrafter"/>
</dbReference>
<dbReference type="InterPro" id="IPR011993">
    <property type="entry name" value="PH-like_dom_sf"/>
</dbReference>
<dbReference type="Proteomes" id="UP000824782">
    <property type="component" value="Unassembled WGS sequence"/>
</dbReference>
<evidence type="ECO:0000313" key="4">
    <source>
        <dbReference type="Proteomes" id="UP000824782"/>
    </source>
</evidence>
<dbReference type="FunFam" id="1.20.80.60:FF:000001">
    <property type="entry name" value="Sorting nexin-17 isoform1"/>
    <property type="match status" value="1"/>
</dbReference>
<evidence type="ECO:0008006" key="5">
    <source>
        <dbReference type="Google" id="ProtNLM"/>
    </source>
</evidence>